<evidence type="ECO:0000256" key="1">
    <source>
        <dbReference type="SAM" id="MobiDB-lite"/>
    </source>
</evidence>
<protein>
    <submittedName>
        <fullName evidence="2">Uncharacterized protein</fullName>
    </submittedName>
</protein>
<feature type="compositionally biased region" description="Polar residues" evidence="1">
    <location>
        <begin position="453"/>
        <end position="472"/>
    </location>
</feature>
<feature type="compositionally biased region" description="Basic and acidic residues" evidence="1">
    <location>
        <begin position="288"/>
        <end position="318"/>
    </location>
</feature>
<proteinExistence type="predicted"/>
<feature type="compositionally biased region" description="Polar residues" evidence="1">
    <location>
        <begin position="499"/>
        <end position="509"/>
    </location>
</feature>
<feature type="compositionally biased region" description="Low complexity" evidence="1">
    <location>
        <begin position="441"/>
        <end position="452"/>
    </location>
</feature>
<name>A0A166B8K2_EXIGL</name>
<evidence type="ECO:0000313" key="2">
    <source>
        <dbReference type="EMBL" id="KZV98919.1"/>
    </source>
</evidence>
<feature type="compositionally biased region" description="Polar residues" evidence="1">
    <location>
        <begin position="702"/>
        <end position="715"/>
    </location>
</feature>
<feature type="compositionally biased region" description="Basic and acidic residues" evidence="1">
    <location>
        <begin position="26"/>
        <end position="36"/>
    </location>
</feature>
<organism evidence="2 3">
    <name type="scientific">Exidia glandulosa HHB12029</name>
    <dbReference type="NCBI Taxonomy" id="1314781"/>
    <lineage>
        <taxon>Eukaryota</taxon>
        <taxon>Fungi</taxon>
        <taxon>Dikarya</taxon>
        <taxon>Basidiomycota</taxon>
        <taxon>Agaricomycotina</taxon>
        <taxon>Agaricomycetes</taxon>
        <taxon>Auriculariales</taxon>
        <taxon>Exidiaceae</taxon>
        <taxon>Exidia</taxon>
    </lineage>
</organism>
<dbReference type="EMBL" id="KV425914">
    <property type="protein sequence ID" value="KZV98919.1"/>
    <property type="molecule type" value="Genomic_DNA"/>
</dbReference>
<accession>A0A166B8K2</accession>
<dbReference type="Proteomes" id="UP000077266">
    <property type="component" value="Unassembled WGS sequence"/>
</dbReference>
<feature type="compositionally biased region" description="Basic and acidic residues" evidence="1">
    <location>
        <begin position="611"/>
        <end position="624"/>
    </location>
</feature>
<keyword evidence="3" id="KW-1185">Reference proteome</keyword>
<reference evidence="2 3" key="1">
    <citation type="journal article" date="2016" name="Mol. Biol. Evol.">
        <title>Comparative Genomics of Early-Diverging Mushroom-Forming Fungi Provides Insights into the Origins of Lignocellulose Decay Capabilities.</title>
        <authorList>
            <person name="Nagy L.G."/>
            <person name="Riley R."/>
            <person name="Tritt A."/>
            <person name="Adam C."/>
            <person name="Daum C."/>
            <person name="Floudas D."/>
            <person name="Sun H."/>
            <person name="Yadav J.S."/>
            <person name="Pangilinan J."/>
            <person name="Larsson K.H."/>
            <person name="Matsuura K."/>
            <person name="Barry K."/>
            <person name="Labutti K."/>
            <person name="Kuo R."/>
            <person name="Ohm R.A."/>
            <person name="Bhattacharya S.S."/>
            <person name="Shirouzu T."/>
            <person name="Yoshinaga Y."/>
            <person name="Martin F.M."/>
            <person name="Grigoriev I.V."/>
            <person name="Hibbett D.S."/>
        </authorList>
    </citation>
    <scope>NUCLEOTIDE SEQUENCE [LARGE SCALE GENOMIC DNA]</scope>
    <source>
        <strain evidence="2 3">HHB12029</strain>
    </source>
</reference>
<feature type="compositionally biased region" description="Polar residues" evidence="1">
    <location>
        <begin position="250"/>
        <end position="280"/>
    </location>
</feature>
<feature type="compositionally biased region" description="Basic and acidic residues" evidence="1">
    <location>
        <begin position="201"/>
        <end position="212"/>
    </location>
</feature>
<feature type="compositionally biased region" description="Polar residues" evidence="1">
    <location>
        <begin position="565"/>
        <end position="575"/>
    </location>
</feature>
<sequence length="715" mass="76961">MATEAQSRKTRRSSRGPPTEPPARSFDADAHRDASRHGRTTRPTPSHARDALDAGKDPYGRVPSPNPRSRSDAQSHKVDSAARLRKDPLLAVHNSKQPSHMLAKPLPAHRALQTVAAVESQEHVSLSDGDVPPVQGLKFRKGQKSPSKDDKKNRRASNMEVRSTTPTSVAPREGLGLGLRIDQRREPSPRPLLERNLSSDASKRDHRRDSRSPDPSAMASRSRPVSPHQAPDRVDSDEEPFALDFAPNGRSANQTRQPLQRSLSRAGTPSSFRSNNSGQRDASPMVDSPRHWESPSSGDRFDFSAHESRKISRVERALADVANEAKSPNLRPEEPAKPPRRVPVPSENVEPQRPSTAQSSTPSRKIEFQRPSTTESVTSPHSFGVSDTPRAANSKSVQTKGLGLGYPASAPAEPKPSKLSQPATRPLRFNKSDPKSSPRDSLFGGSSTSQSSKPVNESPQLPQGSTRQRSQGASASPVPSTPIVPSPAAASSSPAVNDGSKSGTPTSRSLKGLRISSLAARFAPSRKGTMSPTSPASPEASPTVVSAPASSASRIPATRGRGPSGLSSPAVQQEAVSPARAPPNASPEILSPSMEPPSGRLNIAGRSTPEPPRKKNSQDQRMHALMDGLGLVIGGGAPQSQPLSRVEEGERDADTRMDEQKQPEAKRQSRTWSSERESGNDRREQREMRRQSSSSALRRTPESTPGTYTRTLHIH</sequence>
<feature type="compositionally biased region" description="Polar residues" evidence="1">
    <location>
        <begin position="370"/>
        <end position="381"/>
    </location>
</feature>
<gene>
    <name evidence="2" type="ORF">EXIGLDRAFT_276171</name>
</gene>
<feature type="compositionally biased region" description="Polar residues" evidence="1">
    <location>
        <begin position="353"/>
        <end position="363"/>
    </location>
</feature>
<feature type="compositionally biased region" description="Low complexity" evidence="1">
    <location>
        <begin position="531"/>
        <end position="553"/>
    </location>
</feature>
<dbReference type="AlphaFoldDB" id="A0A166B8K2"/>
<feature type="compositionally biased region" description="Basic and acidic residues" evidence="1">
    <location>
        <begin position="645"/>
        <end position="690"/>
    </location>
</feature>
<evidence type="ECO:0000313" key="3">
    <source>
        <dbReference type="Proteomes" id="UP000077266"/>
    </source>
</evidence>
<feature type="region of interest" description="Disordered" evidence="1">
    <location>
        <begin position="120"/>
        <end position="715"/>
    </location>
</feature>
<dbReference type="InParanoid" id="A0A166B8K2"/>
<feature type="compositionally biased region" description="Low complexity" evidence="1">
    <location>
        <begin position="486"/>
        <end position="496"/>
    </location>
</feature>
<feature type="region of interest" description="Disordered" evidence="1">
    <location>
        <begin position="1"/>
        <end position="107"/>
    </location>
</feature>
<feature type="compositionally biased region" description="Basic and acidic residues" evidence="1">
    <location>
        <begin position="69"/>
        <end position="88"/>
    </location>
</feature>
<feature type="compositionally biased region" description="Basic and acidic residues" evidence="1">
    <location>
        <begin position="47"/>
        <end position="59"/>
    </location>
</feature>